<dbReference type="CDD" id="cd01630">
    <property type="entry name" value="HAD_KDO-like"/>
    <property type="match status" value="1"/>
</dbReference>
<evidence type="ECO:0000256" key="6">
    <source>
        <dbReference type="ARBA" id="ARBA00022842"/>
    </source>
</evidence>
<dbReference type="SFLD" id="SFLDG01138">
    <property type="entry name" value="C1.6.2:_Deoxy-d-mannose-octulo"/>
    <property type="match status" value="1"/>
</dbReference>
<organism evidence="7 8">
    <name type="scientific">Psychrilyobacter piezotolerans</name>
    <dbReference type="NCBI Taxonomy" id="2293438"/>
    <lineage>
        <taxon>Bacteria</taxon>
        <taxon>Fusobacteriati</taxon>
        <taxon>Fusobacteriota</taxon>
        <taxon>Fusobacteriia</taxon>
        <taxon>Fusobacteriales</taxon>
        <taxon>Fusobacteriaceae</taxon>
        <taxon>Psychrilyobacter</taxon>
    </lineage>
</organism>
<dbReference type="InterPro" id="IPR036412">
    <property type="entry name" value="HAD-like_sf"/>
</dbReference>
<dbReference type="NCBIfam" id="TIGR01662">
    <property type="entry name" value="HAD-SF-IIIA"/>
    <property type="match status" value="1"/>
</dbReference>
<dbReference type="NCBIfam" id="TIGR01670">
    <property type="entry name" value="KdsC-phosphatas"/>
    <property type="match status" value="1"/>
</dbReference>
<dbReference type="Pfam" id="PF00702">
    <property type="entry name" value="Hydrolase"/>
    <property type="match status" value="1"/>
</dbReference>
<dbReference type="Proteomes" id="UP000263486">
    <property type="component" value="Unassembled WGS sequence"/>
</dbReference>
<evidence type="ECO:0000256" key="5">
    <source>
        <dbReference type="ARBA" id="ARBA00022801"/>
    </source>
</evidence>
<keyword evidence="8" id="KW-1185">Reference proteome</keyword>
<comment type="similarity">
    <text evidence="2">Belongs to the KdsC family.</text>
</comment>
<dbReference type="InterPro" id="IPR050793">
    <property type="entry name" value="CMP-NeuNAc_synthase"/>
</dbReference>
<dbReference type="PANTHER" id="PTHR21485:SF3">
    <property type="entry name" value="N-ACYLNEURAMINATE CYTIDYLYLTRANSFERASE"/>
    <property type="match status" value="1"/>
</dbReference>
<keyword evidence="5 7" id="KW-0378">Hydrolase</keyword>
<dbReference type="PIRSF" id="PIRSF006118">
    <property type="entry name" value="KDO8-P_Ptase"/>
    <property type="match status" value="1"/>
</dbReference>
<evidence type="ECO:0000313" key="7">
    <source>
        <dbReference type="EMBL" id="REI39303.1"/>
    </source>
</evidence>
<dbReference type="GO" id="GO:0016787">
    <property type="term" value="F:hydrolase activity"/>
    <property type="evidence" value="ECO:0007669"/>
    <property type="project" value="UniProtKB-KW"/>
</dbReference>
<dbReference type="Gene3D" id="3.40.50.1000">
    <property type="entry name" value="HAD superfamily/HAD-like"/>
    <property type="match status" value="1"/>
</dbReference>
<evidence type="ECO:0000313" key="8">
    <source>
        <dbReference type="Proteomes" id="UP000263486"/>
    </source>
</evidence>
<reference evidence="7 8" key="1">
    <citation type="submission" date="2018-08" db="EMBL/GenBank/DDBJ databases">
        <title>Draft genome sequence of Psychrilyobacter sp. strain SD5 isolated from Black Sea water.</title>
        <authorList>
            <person name="Yadav S."/>
            <person name="Villanueva L."/>
            <person name="Damste J.S.S."/>
        </authorList>
    </citation>
    <scope>NUCLEOTIDE SEQUENCE [LARGE SCALE GENOMIC DNA]</scope>
    <source>
        <strain evidence="7 8">SD5</strain>
    </source>
</reference>
<dbReference type="PANTHER" id="PTHR21485">
    <property type="entry name" value="HAD SUPERFAMILY MEMBERS CMAS AND KDSC"/>
    <property type="match status" value="1"/>
</dbReference>
<dbReference type="RefSeq" id="WP_114643723.1">
    <property type="nucleotide sequence ID" value="NZ_JAACIO010000049.1"/>
</dbReference>
<dbReference type="InterPro" id="IPR010023">
    <property type="entry name" value="KdsC_fam"/>
</dbReference>
<accession>A0ABX9KD76</accession>
<dbReference type="InterPro" id="IPR006549">
    <property type="entry name" value="HAD-SF_hydro_IIIA"/>
</dbReference>
<comment type="cofactor">
    <cofactor evidence="1">
        <name>Mg(2+)</name>
        <dbReference type="ChEBI" id="CHEBI:18420"/>
    </cofactor>
</comment>
<evidence type="ECO:0000256" key="2">
    <source>
        <dbReference type="ARBA" id="ARBA00005893"/>
    </source>
</evidence>
<proteinExistence type="inferred from homology"/>
<sequence length="173" mass="19335">MKPNLKEIKIIILDVDGTMTDGKITYDNNGIETKSFDVKDGMAIAQAIKYGIKVAIITGRSSKIVEYRGSELGISDIYQGVENKIATLDKLLEKYEYTYENVAYMGDDINDIPAMMRAGYVGITADAVSDIEEFSHFKSRYNGGYGAVREFIETILKANGIWSKIIESYKSKK</sequence>
<comment type="subunit">
    <text evidence="3">Homotetramer.</text>
</comment>
<dbReference type="EMBL" id="QUAJ01000052">
    <property type="protein sequence ID" value="REI39303.1"/>
    <property type="molecule type" value="Genomic_DNA"/>
</dbReference>
<dbReference type="InterPro" id="IPR023214">
    <property type="entry name" value="HAD_sf"/>
</dbReference>
<evidence type="ECO:0000256" key="3">
    <source>
        <dbReference type="ARBA" id="ARBA00011881"/>
    </source>
</evidence>
<gene>
    <name evidence="7" type="ORF">DYH56_15260</name>
</gene>
<evidence type="ECO:0000256" key="1">
    <source>
        <dbReference type="ARBA" id="ARBA00001946"/>
    </source>
</evidence>
<dbReference type="SFLD" id="SFLDG01136">
    <property type="entry name" value="C1.6:_Phosphoserine_Phosphatas"/>
    <property type="match status" value="1"/>
</dbReference>
<keyword evidence="6" id="KW-0460">Magnesium</keyword>
<name>A0ABX9KD76_9FUSO</name>
<comment type="caution">
    <text evidence="7">The sequence shown here is derived from an EMBL/GenBank/DDBJ whole genome shotgun (WGS) entry which is preliminary data.</text>
</comment>
<dbReference type="SUPFAM" id="SSF56784">
    <property type="entry name" value="HAD-like"/>
    <property type="match status" value="1"/>
</dbReference>
<dbReference type="SFLD" id="SFLDS00003">
    <property type="entry name" value="Haloacid_Dehalogenase"/>
    <property type="match status" value="1"/>
</dbReference>
<evidence type="ECO:0000256" key="4">
    <source>
        <dbReference type="ARBA" id="ARBA00022723"/>
    </source>
</evidence>
<protein>
    <submittedName>
        <fullName evidence="7">HAD-IIIA family hydrolase</fullName>
    </submittedName>
</protein>
<keyword evidence="4" id="KW-0479">Metal-binding</keyword>